<dbReference type="GO" id="GO:0005886">
    <property type="term" value="C:plasma membrane"/>
    <property type="evidence" value="ECO:0007669"/>
    <property type="project" value="UniProtKB-SubCell"/>
</dbReference>
<keyword evidence="6 11" id="KW-0472">Membrane</keyword>
<feature type="transmembrane region" description="Helical" evidence="11">
    <location>
        <begin position="521"/>
        <end position="540"/>
    </location>
</feature>
<keyword evidence="14" id="KW-1185">Reference proteome</keyword>
<comment type="subcellular location">
    <subcellularLocation>
        <location evidence="1">Cell membrane</location>
        <topology evidence="1">Multi-pass membrane protein</topology>
    </subcellularLocation>
</comment>
<dbReference type="GO" id="GO:0071880">
    <property type="term" value="P:adenylate cyclase-activating adrenergic receptor signaling pathway"/>
    <property type="evidence" value="ECO:0007669"/>
    <property type="project" value="TreeGrafter"/>
</dbReference>
<dbReference type="GO" id="GO:0004930">
    <property type="term" value="F:G protein-coupled receptor activity"/>
    <property type="evidence" value="ECO:0007669"/>
    <property type="project" value="UniProtKB-KW"/>
</dbReference>
<comment type="similarity">
    <text evidence="9">Belongs to the G-protein coupled receptor 1 family.</text>
</comment>
<feature type="compositionally biased region" description="Polar residues" evidence="10">
    <location>
        <begin position="123"/>
        <end position="169"/>
    </location>
</feature>
<name>A0AAE0ZCG4_9GAST</name>
<accession>A0AAE0ZCG4</accession>
<evidence type="ECO:0000256" key="9">
    <source>
        <dbReference type="RuleBase" id="RU000688"/>
    </source>
</evidence>
<evidence type="ECO:0000256" key="10">
    <source>
        <dbReference type="SAM" id="MobiDB-lite"/>
    </source>
</evidence>
<feature type="transmembrane region" description="Helical" evidence="11">
    <location>
        <begin position="785"/>
        <end position="805"/>
    </location>
</feature>
<feature type="region of interest" description="Disordered" evidence="10">
    <location>
        <begin position="694"/>
        <end position="743"/>
    </location>
</feature>
<evidence type="ECO:0000256" key="7">
    <source>
        <dbReference type="ARBA" id="ARBA00023170"/>
    </source>
</evidence>
<evidence type="ECO:0000256" key="6">
    <source>
        <dbReference type="ARBA" id="ARBA00023136"/>
    </source>
</evidence>
<evidence type="ECO:0000259" key="12">
    <source>
        <dbReference type="PROSITE" id="PS50262"/>
    </source>
</evidence>
<evidence type="ECO:0000256" key="4">
    <source>
        <dbReference type="ARBA" id="ARBA00022989"/>
    </source>
</evidence>
<reference evidence="13" key="1">
    <citation type="journal article" date="2023" name="G3 (Bethesda)">
        <title>A reference genome for the long-term kleptoplast-retaining sea slug Elysia crispata morphotype clarki.</title>
        <authorList>
            <person name="Eastman K.E."/>
            <person name="Pendleton A.L."/>
            <person name="Shaikh M.A."/>
            <person name="Suttiyut T."/>
            <person name="Ogas R."/>
            <person name="Tomko P."/>
            <person name="Gavelis G."/>
            <person name="Widhalm J.R."/>
            <person name="Wisecaver J.H."/>
        </authorList>
    </citation>
    <scope>NUCLEOTIDE SEQUENCE</scope>
    <source>
        <strain evidence="13">ECLA1</strain>
    </source>
</reference>
<dbReference type="PROSITE" id="PS00237">
    <property type="entry name" value="G_PROTEIN_RECEP_F1_1"/>
    <property type="match status" value="1"/>
</dbReference>
<keyword evidence="8 9" id="KW-0807">Transducer</keyword>
<evidence type="ECO:0000256" key="5">
    <source>
        <dbReference type="ARBA" id="ARBA00023040"/>
    </source>
</evidence>
<proteinExistence type="inferred from homology"/>
<dbReference type="Pfam" id="PF00001">
    <property type="entry name" value="7tm_1"/>
    <property type="match status" value="1"/>
</dbReference>
<feature type="compositionally biased region" description="Polar residues" evidence="10">
    <location>
        <begin position="176"/>
        <end position="197"/>
    </location>
</feature>
<dbReference type="InterPro" id="IPR000276">
    <property type="entry name" value="GPCR_Rhodpsn"/>
</dbReference>
<gene>
    <name evidence="13" type="ORF">RRG08_044530</name>
</gene>
<dbReference type="AlphaFoldDB" id="A0AAE0ZCG4"/>
<feature type="compositionally biased region" description="Polar residues" evidence="10">
    <location>
        <begin position="84"/>
        <end position="115"/>
    </location>
</feature>
<feature type="transmembrane region" description="Helical" evidence="11">
    <location>
        <begin position="30"/>
        <end position="56"/>
    </location>
</feature>
<dbReference type="SUPFAM" id="SSF81321">
    <property type="entry name" value="Family A G protein-coupled receptor-like"/>
    <property type="match status" value="1"/>
</dbReference>
<evidence type="ECO:0000313" key="13">
    <source>
        <dbReference type="EMBL" id="KAK3766341.1"/>
    </source>
</evidence>
<evidence type="ECO:0000256" key="3">
    <source>
        <dbReference type="ARBA" id="ARBA00022692"/>
    </source>
</evidence>
<dbReference type="PANTHER" id="PTHR24248">
    <property type="entry name" value="ADRENERGIC RECEPTOR-RELATED G-PROTEIN COUPLED RECEPTOR"/>
    <property type="match status" value="1"/>
</dbReference>
<feature type="compositionally biased region" description="Polar residues" evidence="10">
    <location>
        <begin position="695"/>
        <end position="711"/>
    </location>
</feature>
<dbReference type="GO" id="GO:0043410">
    <property type="term" value="P:positive regulation of MAPK cascade"/>
    <property type="evidence" value="ECO:0007669"/>
    <property type="project" value="TreeGrafter"/>
</dbReference>
<feature type="domain" description="G-protein coupled receptors family 1 profile" evidence="12">
    <location>
        <begin position="416"/>
        <end position="806"/>
    </location>
</feature>
<sequence>MRSSPPDGFSTTLPCDAHNTPHLLTSDLNVITLLTVVVAVMAVFTLFANCIIIAAISRAYMHGISAGREITKSPLTATRGLLGQGNTRSGQRPLTSGQGNMSPGQEPLTSGQANMTPGKEPLTSGQGNMSPGQEPLTDQGNRTRSQEPLTSGQGNTRRGQESLSSAQGNRTRDQEQVTLGQGNWRSGQEHLTSCSSQVDREDITEAVVKPLTTYAPTTTLTNKLLPENDAPIWTHDGTCNTGEGWRITEAEPSITTDTGETFGSSTGSSIAARSSIADSTVSLTKEKFRSRRADAPQCPMPRTTAQLFYIDLTLHDTQVADPYVGATSTATSRAIFTAEEFVTAIQTDKQSAPEAGKGETFTLLQTSTTLKATDTVQSLASSPATNRAKHFIISERLSPAPPQATQSDCTPELAISNCLSPPGSRPRTRLASDCRSIPILLIFSMAVSDALLAALVMPLAALEIMNNGIWRFDADVCKMRLNLDIVLSSTSVLHVTCLAFDRYLSVCRPYLHRRLTMKSGLAAVAACWVASLAHTAILHIPKLSTTGLQEIPSFPCGSTGEETGASKPQLDRPSFSLCSQESRLTGPLLVIAYFLIPISIIFFLYAVVIMELKKIFEKHFSLLGQRSHRNPNWSKFRSVTNLRNSAGSRVGEDLSAQENPTPRTMWTSWRNITASLQSFVPTFSRFGRQNRELNFPQNINNSDHFATNNPLTEHRQDSPNPSSQRMRIQPERGRELGGLPGKKPSRRHLKAVKTLGGVAVCLALCWLPFSIFMVVTDLRGYRPPFWTRLAVFGLGYLNSSLNPLLYHSHVTIKSAVRDLLLGG</sequence>
<feature type="transmembrane region" description="Helical" evidence="11">
    <location>
        <begin position="752"/>
        <end position="773"/>
    </location>
</feature>
<keyword evidence="7 9" id="KW-0675">Receptor</keyword>
<organism evidence="13 14">
    <name type="scientific">Elysia crispata</name>
    <name type="common">lettuce slug</name>
    <dbReference type="NCBI Taxonomy" id="231223"/>
    <lineage>
        <taxon>Eukaryota</taxon>
        <taxon>Metazoa</taxon>
        <taxon>Spiralia</taxon>
        <taxon>Lophotrochozoa</taxon>
        <taxon>Mollusca</taxon>
        <taxon>Gastropoda</taxon>
        <taxon>Heterobranchia</taxon>
        <taxon>Euthyneura</taxon>
        <taxon>Panpulmonata</taxon>
        <taxon>Sacoglossa</taxon>
        <taxon>Placobranchoidea</taxon>
        <taxon>Plakobranchidae</taxon>
        <taxon>Elysia</taxon>
    </lineage>
</organism>
<dbReference type="PRINTS" id="PR00237">
    <property type="entry name" value="GPCRRHODOPSN"/>
</dbReference>
<protein>
    <recommendedName>
        <fullName evidence="12">G-protein coupled receptors family 1 profile domain-containing protein</fullName>
    </recommendedName>
</protein>
<evidence type="ECO:0000256" key="1">
    <source>
        <dbReference type="ARBA" id="ARBA00004651"/>
    </source>
</evidence>
<dbReference type="EMBL" id="JAWDGP010004235">
    <property type="protein sequence ID" value="KAK3766341.1"/>
    <property type="molecule type" value="Genomic_DNA"/>
</dbReference>
<dbReference type="PROSITE" id="PS50262">
    <property type="entry name" value="G_PROTEIN_RECEP_F1_2"/>
    <property type="match status" value="1"/>
</dbReference>
<dbReference type="CDD" id="cd00637">
    <property type="entry name" value="7tm_classA_rhodopsin-like"/>
    <property type="match status" value="1"/>
</dbReference>
<keyword evidence="4 11" id="KW-1133">Transmembrane helix</keyword>
<feature type="transmembrane region" description="Helical" evidence="11">
    <location>
        <begin position="481"/>
        <end position="500"/>
    </location>
</feature>
<evidence type="ECO:0000256" key="8">
    <source>
        <dbReference type="ARBA" id="ARBA00023224"/>
    </source>
</evidence>
<dbReference type="Proteomes" id="UP001283361">
    <property type="component" value="Unassembled WGS sequence"/>
</dbReference>
<dbReference type="PANTHER" id="PTHR24248:SF66">
    <property type="entry name" value="OCTOPAMINE RECEPTOR BETA-3R"/>
    <property type="match status" value="1"/>
</dbReference>
<keyword evidence="3 9" id="KW-0812">Transmembrane</keyword>
<dbReference type="Gene3D" id="1.20.1070.10">
    <property type="entry name" value="Rhodopsin 7-helix transmembrane proteins"/>
    <property type="match status" value="1"/>
</dbReference>
<dbReference type="InterPro" id="IPR017452">
    <property type="entry name" value="GPCR_Rhodpsn_7TM"/>
</dbReference>
<keyword evidence="2" id="KW-1003">Cell membrane</keyword>
<evidence type="ECO:0000256" key="11">
    <source>
        <dbReference type="SAM" id="Phobius"/>
    </source>
</evidence>
<feature type="region of interest" description="Disordered" evidence="10">
    <location>
        <begin position="77"/>
        <end position="197"/>
    </location>
</feature>
<feature type="transmembrane region" description="Helical" evidence="11">
    <location>
        <begin position="590"/>
        <end position="610"/>
    </location>
</feature>
<comment type="caution">
    <text evidence="13">The sequence shown here is derived from an EMBL/GenBank/DDBJ whole genome shotgun (WGS) entry which is preliminary data.</text>
</comment>
<evidence type="ECO:0000313" key="14">
    <source>
        <dbReference type="Proteomes" id="UP001283361"/>
    </source>
</evidence>
<keyword evidence="5 9" id="KW-0297">G-protein coupled receptor</keyword>
<evidence type="ECO:0000256" key="2">
    <source>
        <dbReference type="ARBA" id="ARBA00022475"/>
    </source>
</evidence>
<feature type="transmembrane region" description="Helical" evidence="11">
    <location>
        <begin position="437"/>
        <end position="461"/>
    </location>
</feature>